<dbReference type="PRINTS" id="PR00420">
    <property type="entry name" value="RNGMNOXGNASE"/>
</dbReference>
<dbReference type="PANTHER" id="PTHR43004:SF19">
    <property type="entry name" value="BINDING MONOOXYGENASE, PUTATIVE (JCVI)-RELATED"/>
    <property type="match status" value="1"/>
</dbReference>
<dbReference type="Gene3D" id="3.30.70.2450">
    <property type="match status" value="1"/>
</dbReference>
<dbReference type="GO" id="GO:0016709">
    <property type="term" value="F:oxidoreductase activity, acting on paired donors, with incorporation or reduction of molecular oxygen, NAD(P)H as one donor, and incorporation of one atom of oxygen"/>
    <property type="evidence" value="ECO:0007669"/>
    <property type="project" value="UniProtKB-ARBA"/>
</dbReference>
<feature type="domain" description="FAD-binding" evidence="5">
    <location>
        <begin position="5"/>
        <end position="363"/>
    </location>
</feature>
<dbReference type="Gene3D" id="3.50.50.60">
    <property type="entry name" value="FAD/NAD(P)-binding domain"/>
    <property type="match status" value="1"/>
</dbReference>
<organism evidence="6 7">
    <name type="scientific">Colletotrichum kahawae</name>
    <name type="common">Coffee berry disease fungus</name>
    <dbReference type="NCBI Taxonomy" id="34407"/>
    <lineage>
        <taxon>Eukaryota</taxon>
        <taxon>Fungi</taxon>
        <taxon>Dikarya</taxon>
        <taxon>Ascomycota</taxon>
        <taxon>Pezizomycotina</taxon>
        <taxon>Sordariomycetes</taxon>
        <taxon>Hypocreomycetidae</taxon>
        <taxon>Glomerellales</taxon>
        <taxon>Glomerellaceae</taxon>
        <taxon>Colletotrichum</taxon>
        <taxon>Colletotrichum gloeosporioides species complex</taxon>
    </lineage>
</organism>
<comment type="caution">
    <text evidence="6">The sequence shown here is derived from an EMBL/GenBank/DDBJ whole genome shotgun (WGS) entry which is preliminary data.</text>
</comment>
<dbReference type="GO" id="GO:0071949">
    <property type="term" value="F:FAD binding"/>
    <property type="evidence" value="ECO:0007669"/>
    <property type="project" value="InterPro"/>
</dbReference>
<evidence type="ECO:0000256" key="4">
    <source>
        <dbReference type="ARBA" id="ARBA00023002"/>
    </source>
</evidence>
<dbReference type="InterPro" id="IPR002938">
    <property type="entry name" value="FAD-bd"/>
</dbReference>
<dbReference type="AlphaFoldDB" id="A0AAD9YTS0"/>
<keyword evidence="7" id="KW-1185">Reference proteome</keyword>
<evidence type="ECO:0000256" key="3">
    <source>
        <dbReference type="ARBA" id="ARBA00022827"/>
    </source>
</evidence>
<keyword evidence="4" id="KW-0560">Oxidoreductase</keyword>
<evidence type="ECO:0000313" key="6">
    <source>
        <dbReference type="EMBL" id="KAK2776773.1"/>
    </source>
</evidence>
<dbReference type="PANTHER" id="PTHR43004">
    <property type="entry name" value="TRK SYSTEM POTASSIUM UPTAKE PROTEIN"/>
    <property type="match status" value="1"/>
</dbReference>
<evidence type="ECO:0000313" key="7">
    <source>
        <dbReference type="Proteomes" id="UP001281614"/>
    </source>
</evidence>
<evidence type="ECO:0000256" key="2">
    <source>
        <dbReference type="ARBA" id="ARBA00022630"/>
    </source>
</evidence>
<name>A0AAD9YTS0_COLKA</name>
<keyword evidence="6" id="KW-0503">Monooxygenase</keyword>
<dbReference type="Pfam" id="PF21274">
    <property type="entry name" value="Rng_hyd_C"/>
    <property type="match status" value="1"/>
</dbReference>
<keyword evidence="3" id="KW-0274">FAD</keyword>
<sequence length="515" mass="56527">MTQLYDVIIAGAGPVGLLLACEVALAGASVLVPERDAKPESEWKSNPVGFRGLHLPSIELLYRRGLLGKLFDLTNRPHTPAKGPGMQFGGHFAGIPLNLNQLDLNRWKYRIPGPSLMPGPITIDRIEAVLAERAESLGVTILRGHGFNRIVEETQSGITVEAGEEGQSFRGRWLVGCDGGRSAIRKAAGFEFAGTEATFTGYVVHCDLDHPDRLVPGFVPTRHGMYIFRKPDMVYLMDFDGGAGQKAEHSLERLQDILNRVTGKADDVRMTKIHLATPFTDRSKQTTTYRRGRVLLAGDAAHIHPPLGGQGMNCGLGDAMNLGWKLAASVRQGQQQGPDGKAIFVLIDSYEKERHPIGEFVLEWNRSQVAALQPNETGYAVQKLVRDLIATGDGANHFIDRVWGLSQRYDLGSDAHPAAGRSAPDFTFKDGTRSGPKMEQGRGMLIDFEDDGALKGLVTDKYERRPDYIGADVEDRRGIRALLIRPDGFVAWAVEEGAQVDLDELKGALEKWFEI</sequence>
<dbReference type="Gene3D" id="3.40.30.120">
    <property type="match status" value="1"/>
</dbReference>
<dbReference type="InterPro" id="IPR036188">
    <property type="entry name" value="FAD/NAD-bd_sf"/>
</dbReference>
<dbReference type="InterPro" id="IPR050641">
    <property type="entry name" value="RIFMO-like"/>
</dbReference>
<dbReference type="Proteomes" id="UP001281614">
    <property type="component" value="Unassembled WGS sequence"/>
</dbReference>
<evidence type="ECO:0000256" key="1">
    <source>
        <dbReference type="ARBA" id="ARBA00001974"/>
    </source>
</evidence>
<dbReference type="Pfam" id="PF01494">
    <property type="entry name" value="FAD_binding_3"/>
    <property type="match status" value="1"/>
</dbReference>
<dbReference type="SUPFAM" id="SSF51905">
    <property type="entry name" value="FAD/NAD(P)-binding domain"/>
    <property type="match status" value="1"/>
</dbReference>
<protein>
    <submittedName>
        <fullName evidence="6">Monooxygenase FAD-binding protein</fullName>
    </submittedName>
</protein>
<accession>A0AAD9YTS0</accession>
<comment type="cofactor">
    <cofactor evidence="1">
        <name>FAD</name>
        <dbReference type="ChEBI" id="CHEBI:57692"/>
    </cofactor>
</comment>
<proteinExistence type="predicted"/>
<gene>
    <name evidence="6" type="ORF">CKAH01_03265</name>
</gene>
<dbReference type="EMBL" id="VYYT01000024">
    <property type="protein sequence ID" value="KAK2776773.1"/>
    <property type="molecule type" value="Genomic_DNA"/>
</dbReference>
<evidence type="ECO:0000259" key="5">
    <source>
        <dbReference type="Pfam" id="PF01494"/>
    </source>
</evidence>
<reference evidence="6" key="1">
    <citation type="submission" date="2023-02" db="EMBL/GenBank/DDBJ databases">
        <title>Colletotrichum kahawae CIFC_Que2 genome sequencing and assembly.</title>
        <authorList>
            <person name="Baroncelli R."/>
        </authorList>
    </citation>
    <scope>NUCLEOTIDE SEQUENCE</scope>
    <source>
        <strain evidence="6">CIFC_Que2</strain>
    </source>
</reference>
<keyword evidence="2" id="KW-0285">Flavoprotein</keyword>